<evidence type="ECO:0000256" key="6">
    <source>
        <dbReference type="ARBA" id="ARBA00049477"/>
    </source>
</evidence>
<evidence type="ECO:0000256" key="1">
    <source>
        <dbReference type="ARBA" id="ARBA00012770"/>
    </source>
</evidence>
<keyword evidence="4" id="KW-0808">Transferase</keyword>
<dbReference type="Pfam" id="PF01728">
    <property type="entry name" value="FtsJ"/>
    <property type="match status" value="1"/>
</dbReference>
<dbReference type="Proteomes" id="UP000001357">
    <property type="component" value="Unassembled WGS sequence"/>
</dbReference>
<dbReference type="eggNOG" id="KOG3674">
    <property type="taxonomic scope" value="Eukaryota"/>
</dbReference>
<dbReference type="PANTHER" id="PTHR16121">
    <property type="entry name" value="CAP-SPECIFIC MRNA (NUCLEOSIDE-2'-O-)-METHYLTRANSFERASE 1-RELATED"/>
    <property type="match status" value="1"/>
</dbReference>
<proteinExistence type="predicted"/>
<dbReference type="RefSeq" id="XP_001743998.1">
    <property type="nucleotide sequence ID" value="XM_001743946.1"/>
</dbReference>
<dbReference type="PANTHER" id="PTHR16121:SF2">
    <property type="entry name" value="CAP-SPECIFIC MRNA (NUCLEOSIDE-2'-O-)-METHYLTRANSFERASE 2"/>
    <property type="match status" value="1"/>
</dbReference>
<evidence type="ECO:0000259" key="7">
    <source>
        <dbReference type="PROSITE" id="PS51614"/>
    </source>
</evidence>
<evidence type="ECO:0000313" key="8">
    <source>
        <dbReference type="EMBL" id="EDQ91576.1"/>
    </source>
</evidence>
<evidence type="ECO:0000256" key="5">
    <source>
        <dbReference type="ARBA" id="ARBA00022691"/>
    </source>
</evidence>
<keyword evidence="5" id="KW-0949">S-adenosyl-L-methionine</keyword>
<organism evidence="8 9">
    <name type="scientific">Monosiga brevicollis</name>
    <name type="common">Choanoflagellate</name>
    <dbReference type="NCBI Taxonomy" id="81824"/>
    <lineage>
        <taxon>Eukaryota</taxon>
        <taxon>Choanoflagellata</taxon>
        <taxon>Craspedida</taxon>
        <taxon>Salpingoecidae</taxon>
        <taxon>Monosiga</taxon>
    </lineage>
</organism>
<gene>
    <name evidence="8" type="ORF">MONBRDRAFT_1907</name>
</gene>
<feature type="non-terminal residue" evidence="8">
    <location>
        <position position="1"/>
    </location>
</feature>
<dbReference type="InterPro" id="IPR029063">
    <property type="entry name" value="SAM-dependent_MTases_sf"/>
</dbReference>
<dbReference type="GO" id="GO:0004483">
    <property type="term" value="F:methyltransferase cap1 activity"/>
    <property type="evidence" value="ECO:0007669"/>
    <property type="project" value="UniProtKB-ARBA"/>
</dbReference>
<evidence type="ECO:0000256" key="3">
    <source>
        <dbReference type="ARBA" id="ARBA00022603"/>
    </source>
</evidence>
<keyword evidence="9" id="KW-1185">Reference proteome</keyword>
<dbReference type="GO" id="GO:0005634">
    <property type="term" value="C:nucleus"/>
    <property type="evidence" value="ECO:0007669"/>
    <property type="project" value="UniProtKB-ARBA"/>
</dbReference>
<dbReference type="AlphaFoldDB" id="A9UTY8"/>
<keyword evidence="3" id="KW-0489">Methyltransferase</keyword>
<dbReference type="EC" id="2.1.1.296" evidence="1"/>
<dbReference type="InParanoid" id="A9UTY8"/>
<dbReference type="OMA" id="WICDTIE"/>
<feature type="domain" description="Adrift-type SAM-dependent 2'-O-MTase" evidence="7">
    <location>
        <begin position="1"/>
        <end position="181"/>
    </location>
</feature>
<dbReference type="InterPro" id="IPR002877">
    <property type="entry name" value="RNA_MeTrfase_FtsJ_dom"/>
</dbReference>
<dbReference type="PROSITE" id="PS51614">
    <property type="entry name" value="SAM_MT_ADRIFT"/>
    <property type="match status" value="1"/>
</dbReference>
<sequence length="181" mass="20153">RVRTAHVCEAPGGFIACTSHYLRELHGEELDHDWVGMTLNPHYEDNNPVAMVDSDAWICDTIEHWDFGADDSGDLMQADNVRSLWARVAEIGKVDLFTGDGSVDCQHDPNEQENITAMLHYCEAVAGLGCLRRGGAMVLKTFTFFEACTNQLVYLLGVHFDEVWISKPACSRASNAETYLV</sequence>
<dbReference type="InterPro" id="IPR050851">
    <property type="entry name" value="mRNA_Cap_2O-Ribose_MeTrfase"/>
</dbReference>
<comment type="catalytic activity">
    <reaction evidence="6">
        <text>a 5'-end (N(7)-methyl 5'-triphosphoguanosine)-(2'-O-methyl-ribonucleoside)-(ribonucleotide) in mRNA + S-adenosyl-L-methionine = a 5'-end (N(7)-methyl 5'-triphosphoguanosine)-(2'-O-methyl-ribonucleoside)-(2'-O-methyl-ribonucleotide) in mRNA + S-adenosyl-L-homocysteine + H(+)</text>
        <dbReference type="Rhea" id="RHEA:67024"/>
        <dbReference type="Rhea" id="RHEA-COMP:17169"/>
        <dbReference type="Rhea" id="RHEA-COMP:17170"/>
        <dbReference type="ChEBI" id="CHEBI:15378"/>
        <dbReference type="ChEBI" id="CHEBI:57856"/>
        <dbReference type="ChEBI" id="CHEBI:59789"/>
        <dbReference type="ChEBI" id="CHEBI:167612"/>
        <dbReference type="ChEBI" id="CHEBI:167614"/>
        <dbReference type="EC" id="2.1.1.296"/>
    </reaction>
</comment>
<accession>A9UTY8</accession>
<dbReference type="InterPro" id="IPR025807">
    <property type="entry name" value="Adrift-typ_MeTrfase"/>
</dbReference>
<name>A9UTY8_MONBE</name>
<dbReference type="SUPFAM" id="SSF53335">
    <property type="entry name" value="S-adenosyl-L-methionine-dependent methyltransferases"/>
    <property type="match status" value="1"/>
</dbReference>
<evidence type="ECO:0000256" key="2">
    <source>
        <dbReference type="ARBA" id="ARBA00021134"/>
    </source>
</evidence>
<dbReference type="GeneID" id="5889022"/>
<dbReference type="EMBL" id="CH991545">
    <property type="protein sequence ID" value="EDQ91576.1"/>
    <property type="molecule type" value="Genomic_DNA"/>
</dbReference>
<dbReference type="Gene3D" id="3.40.50.12760">
    <property type="match status" value="1"/>
</dbReference>
<dbReference type="KEGG" id="mbr:MONBRDRAFT_1907"/>
<feature type="non-terminal residue" evidence="8">
    <location>
        <position position="181"/>
    </location>
</feature>
<dbReference type="GO" id="GO:0006370">
    <property type="term" value="P:7-methylguanosine mRNA capping"/>
    <property type="evidence" value="ECO:0007669"/>
    <property type="project" value="UniProtKB-ARBA"/>
</dbReference>
<evidence type="ECO:0000256" key="4">
    <source>
        <dbReference type="ARBA" id="ARBA00022679"/>
    </source>
</evidence>
<reference evidence="8 9" key="1">
    <citation type="journal article" date="2008" name="Nature">
        <title>The genome of the choanoflagellate Monosiga brevicollis and the origin of metazoans.</title>
        <authorList>
            <consortium name="JGI Sequencing"/>
            <person name="King N."/>
            <person name="Westbrook M.J."/>
            <person name="Young S.L."/>
            <person name="Kuo A."/>
            <person name="Abedin M."/>
            <person name="Chapman J."/>
            <person name="Fairclough S."/>
            <person name="Hellsten U."/>
            <person name="Isogai Y."/>
            <person name="Letunic I."/>
            <person name="Marr M."/>
            <person name="Pincus D."/>
            <person name="Putnam N."/>
            <person name="Rokas A."/>
            <person name="Wright K.J."/>
            <person name="Zuzow R."/>
            <person name="Dirks W."/>
            <person name="Good M."/>
            <person name="Goodstein D."/>
            <person name="Lemons D."/>
            <person name="Li W."/>
            <person name="Lyons J.B."/>
            <person name="Morris A."/>
            <person name="Nichols S."/>
            <person name="Richter D.J."/>
            <person name="Salamov A."/>
            <person name="Bork P."/>
            <person name="Lim W.A."/>
            <person name="Manning G."/>
            <person name="Miller W.T."/>
            <person name="McGinnis W."/>
            <person name="Shapiro H."/>
            <person name="Tjian R."/>
            <person name="Grigoriev I.V."/>
            <person name="Rokhsar D."/>
        </authorList>
    </citation>
    <scope>NUCLEOTIDE SEQUENCE [LARGE SCALE GENOMIC DNA]</scope>
    <source>
        <strain evidence="9">MX1 / ATCC 50154</strain>
    </source>
</reference>
<dbReference type="GO" id="GO:0120550">
    <property type="term" value="F:methyltransferase cap2 activity"/>
    <property type="evidence" value="ECO:0007669"/>
    <property type="project" value="UniProtKB-EC"/>
</dbReference>
<protein>
    <recommendedName>
        <fullName evidence="2">Cap-specific mRNA (nucleoside-2'-O-)-methyltransferase 2</fullName>
        <ecNumber evidence="1">2.1.1.296</ecNumber>
    </recommendedName>
</protein>
<evidence type="ECO:0000313" key="9">
    <source>
        <dbReference type="Proteomes" id="UP000001357"/>
    </source>
</evidence>
<dbReference type="GO" id="GO:0032259">
    <property type="term" value="P:methylation"/>
    <property type="evidence" value="ECO:0007669"/>
    <property type="project" value="UniProtKB-KW"/>
</dbReference>